<comment type="caution">
    <text evidence="1">The sequence shown here is derived from an EMBL/GenBank/DDBJ whole genome shotgun (WGS) entry which is preliminary data.</text>
</comment>
<keyword evidence="2" id="KW-1185">Reference proteome</keyword>
<dbReference type="Proteomes" id="UP000887159">
    <property type="component" value="Unassembled WGS sequence"/>
</dbReference>
<dbReference type="EMBL" id="BMAU01021275">
    <property type="protein sequence ID" value="GFY07590.1"/>
    <property type="molecule type" value="Genomic_DNA"/>
</dbReference>
<accession>A0A8X6SAC9</accession>
<evidence type="ECO:0000313" key="1">
    <source>
        <dbReference type="EMBL" id="GFY07590.1"/>
    </source>
</evidence>
<dbReference type="AlphaFoldDB" id="A0A8X6SAC9"/>
<name>A0A8X6SAC9_TRICX</name>
<proteinExistence type="predicted"/>
<sequence length="173" mass="19645">MTNASGHQNTARRTGNRLKRRNCATSASSFVVRFMNRCFSLCCIVKGSRNNSYPEDSSRCCKRRHTVRADTGCTANMPILCLMVRDVVTRFCRADLSICLSSLMLVMAGDGLYKSFSMILSNLWFPYSNDSDWISTSAKGHSHTLQTHTLKRHRSCLYRISTLVDKHLFLFEA</sequence>
<reference evidence="1" key="1">
    <citation type="submission" date="2020-08" db="EMBL/GenBank/DDBJ databases">
        <title>Multicomponent nature underlies the extraordinary mechanical properties of spider dragline silk.</title>
        <authorList>
            <person name="Kono N."/>
            <person name="Nakamura H."/>
            <person name="Mori M."/>
            <person name="Yoshida Y."/>
            <person name="Ohtoshi R."/>
            <person name="Malay A.D."/>
            <person name="Moran D.A.P."/>
            <person name="Tomita M."/>
            <person name="Numata K."/>
            <person name="Arakawa K."/>
        </authorList>
    </citation>
    <scope>NUCLEOTIDE SEQUENCE</scope>
</reference>
<gene>
    <name evidence="1" type="ORF">TNCV_3650971</name>
</gene>
<evidence type="ECO:0000313" key="2">
    <source>
        <dbReference type="Proteomes" id="UP000887159"/>
    </source>
</evidence>
<organism evidence="1 2">
    <name type="scientific">Trichonephila clavipes</name>
    <name type="common">Golden silk orbweaver</name>
    <name type="synonym">Nephila clavipes</name>
    <dbReference type="NCBI Taxonomy" id="2585209"/>
    <lineage>
        <taxon>Eukaryota</taxon>
        <taxon>Metazoa</taxon>
        <taxon>Ecdysozoa</taxon>
        <taxon>Arthropoda</taxon>
        <taxon>Chelicerata</taxon>
        <taxon>Arachnida</taxon>
        <taxon>Araneae</taxon>
        <taxon>Araneomorphae</taxon>
        <taxon>Entelegynae</taxon>
        <taxon>Araneoidea</taxon>
        <taxon>Nephilidae</taxon>
        <taxon>Trichonephila</taxon>
    </lineage>
</organism>
<protein>
    <submittedName>
        <fullName evidence="1">Uncharacterized protein</fullName>
    </submittedName>
</protein>